<keyword evidence="1" id="KW-0472">Membrane</keyword>
<evidence type="ECO:0000256" key="1">
    <source>
        <dbReference type="SAM" id="Phobius"/>
    </source>
</evidence>
<organism evidence="2 3">
    <name type="scientific">candidate division Kazan bacterium GW2011_GWA1_44_22</name>
    <dbReference type="NCBI Taxonomy" id="1620410"/>
    <lineage>
        <taxon>Bacteria</taxon>
        <taxon>Bacteria division Kazan-3B-28</taxon>
    </lineage>
</organism>
<sequence>MEEPTNNNSVNSIVWQAAEFETHIRDWRWYAVFSLLWVVLIGYSIYSRQWMLLASVVVVGSLLLFSNRIRPRQMTYRIDSAGLSINNKLYLFEQLKNYWFHVKDGKVYLNLVSTSKFMPTITIRIDQSNQESIQTVLAKFLPMSEHTDEDWIDKINRFLKV</sequence>
<comment type="caution">
    <text evidence="2">The sequence shown here is derived from an EMBL/GenBank/DDBJ whole genome shotgun (WGS) entry which is preliminary data.</text>
</comment>
<gene>
    <name evidence="2" type="ORF">VE96_C0009G0004</name>
</gene>
<dbReference type="EMBL" id="LCIJ01000009">
    <property type="protein sequence ID" value="KKT52713.1"/>
    <property type="molecule type" value="Genomic_DNA"/>
</dbReference>
<dbReference type="AlphaFoldDB" id="A0A0G1I1L7"/>
<evidence type="ECO:0000313" key="3">
    <source>
        <dbReference type="Proteomes" id="UP000034752"/>
    </source>
</evidence>
<keyword evidence="1" id="KW-1133">Transmembrane helix</keyword>
<protein>
    <recommendedName>
        <fullName evidence="4">DUF5673 domain-containing protein</fullName>
    </recommendedName>
</protein>
<keyword evidence="1" id="KW-0812">Transmembrane</keyword>
<accession>A0A0G1I1L7</accession>
<feature type="transmembrane region" description="Helical" evidence="1">
    <location>
        <begin position="29"/>
        <end position="46"/>
    </location>
</feature>
<proteinExistence type="predicted"/>
<evidence type="ECO:0000313" key="2">
    <source>
        <dbReference type="EMBL" id="KKT52713.1"/>
    </source>
</evidence>
<name>A0A0G1I1L7_UNCK3</name>
<reference evidence="2 3" key="1">
    <citation type="journal article" date="2015" name="Nature">
        <title>rRNA introns, odd ribosomes, and small enigmatic genomes across a large radiation of phyla.</title>
        <authorList>
            <person name="Brown C.T."/>
            <person name="Hug L.A."/>
            <person name="Thomas B.C."/>
            <person name="Sharon I."/>
            <person name="Castelle C.J."/>
            <person name="Singh A."/>
            <person name="Wilkins M.J."/>
            <person name="Williams K.H."/>
            <person name="Banfield J.F."/>
        </authorList>
    </citation>
    <scope>NUCLEOTIDE SEQUENCE [LARGE SCALE GENOMIC DNA]</scope>
</reference>
<evidence type="ECO:0008006" key="4">
    <source>
        <dbReference type="Google" id="ProtNLM"/>
    </source>
</evidence>
<dbReference type="Proteomes" id="UP000034752">
    <property type="component" value="Unassembled WGS sequence"/>
</dbReference>
<feature type="transmembrane region" description="Helical" evidence="1">
    <location>
        <begin position="52"/>
        <end position="69"/>
    </location>
</feature>